<name>A0AAF3EUW7_9BILA</name>
<feature type="transmembrane region" description="Helical" evidence="2">
    <location>
        <begin position="38"/>
        <end position="59"/>
    </location>
</feature>
<evidence type="ECO:0000313" key="3">
    <source>
        <dbReference type="Proteomes" id="UP000887575"/>
    </source>
</evidence>
<protein>
    <submittedName>
        <fullName evidence="4">Uncharacterized protein</fullName>
    </submittedName>
</protein>
<feature type="region of interest" description="Disordered" evidence="1">
    <location>
        <begin position="196"/>
        <end position="216"/>
    </location>
</feature>
<evidence type="ECO:0000256" key="2">
    <source>
        <dbReference type="SAM" id="Phobius"/>
    </source>
</evidence>
<feature type="transmembrane region" description="Helical" evidence="2">
    <location>
        <begin position="99"/>
        <end position="120"/>
    </location>
</feature>
<reference evidence="4" key="1">
    <citation type="submission" date="2024-02" db="UniProtKB">
        <authorList>
            <consortium name="WormBaseParasite"/>
        </authorList>
    </citation>
    <scope>IDENTIFICATION</scope>
</reference>
<proteinExistence type="predicted"/>
<evidence type="ECO:0000313" key="4">
    <source>
        <dbReference type="WBParaSite" id="MBELARI_LOCUS17982"/>
    </source>
</evidence>
<feature type="transmembrane region" description="Helical" evidence="2">
    <location>
        <begin position="71"/>
        <end position="90"/>
    </location>
</feature>
<dbReference type="Proteomes" id="UP000887575">
    <property type="component" value="Unassembled WGS sequence"/>
</dbReference>
<keyword evidence="2" id="KW-0472">Membrane</keyword>
<keyword evidence="2" id="KW-1133">Transmembrane helix</keyword>
<dbReference type="AlphaFoldDB" id="A0AAF3EUW7"/>
<organism evidence="3 4">
    <name type="scientific">Mesorhabditis belari</name>
    <dbReference type="NCBI Taxonomy" id="2138241"/>
    <lineage>
        <taxon>Eukaryota</taxon>
        <taxon>Metazoa</taxon>
        <taxon>Ecdysozoa</taxon>
        <taxon>Nematoda</taxon>
        <taxon>Chromadorea</taxon>
        <taxon>Rhabditida</taxon>
        <taxon>Rhabditina</taxon>
        <taxon>Rhabditomorpha</taxon>
        <taxon>Rhabditoidea</taxon>
        <taxon>Rhabditidae</taxon>
        <taxon>Mesorhabditinae</taxon>
        <taxon>Mesorhabditis</taxon>
    </lineage>
</organism>
<accession>A0AAF3EUW7</accession>
<keyword evidence="3" id="KW-1185">Reference proteome</keyword>
<feature type="transmembrane region" description="Helical" evidence="2">
    <location>
        <begin position="151"/>
        <end position="172"/>
    </location>
</feature>
<sequence length="216" mass="24547">MPITISTWWWHPQNKVERLPIPQDYRVFPFVCCSAKTIFFVDTILGIASALLLLIGLIIESSSGYTKDQHQWGYLCILVVSLVMSVLVIATKKPIYAQMLIPLTMTGIAYQCAALLVRAVHSTNARDSLSVTLAEERLNAQVEFLGSLLGLLFYVPIGNWVLYLMFNYYAYVRDVQLYKEFKENKEGQLATVNVVEVEETDEDQQNRTEENGPTNE</sequence>
<dbReference type="WBParaSite" id="MBELARI_LOCUS17982">
    <property type="protein sequence ID" value="MBELARI_LOCUS17982"/>
    <property type="gene ID" value="MBELARI_LOCUS17982"/>
</dbReference>
<evidence type="ECO:0000256" key="1">
    <source>
        <dbReference type="SAM" id="MobiDB-lite"/>
    </source>
</evidence>
<keyword evidence="2" id="KW-0812">Transmembrane</keyword>